<evidence type="ECO:0000313" key="2">
    <source>
        <dbReference type="Proteomes" id="UP001054837"/>
    </source>
</evidence>
<keyword evidence="2" id="KW-1185">Reference proteome</keyword>
<evidence type="ECO:0000313" key="1">
    <source>
        <dbReference type="EMBL" id="GIX86317.1"/>
    </source>
</evidence>
<proteinExistence type="predicted"/>
<comment type="caution">
    <text evidence="1">The sequence shown here is derived from an EMBL/GenBank/DDBJ whole genome shotgun (WGS) entry which is preliminary data.</text>
</comment>
<name>A0AAV4NNF3_9ARAC</name>
<sequence length="112" mass="12605">MSYEITVTQNCAYSQKQIRNSQKRDYGNFSGRSWNQVIFSIQNISGALLQGFSICPCRVIASVTRNVEAFFTPCRLCPISPPNLSPIEHERDFVPAIRFCSSATQLNLTVIL</sequence>
<dbReference type="AlphaFoldDB" id="A0AAV4NNF3"/>
<organism evidence="1 2">
    <name type="scientific">Caerostris darwini</name>
    <dbReference type="NCBI Taxonomy" id="1538125"/>
    <lineage>
        <taxon>Eukaryota</taxon>
        <taxon>Metazoa</taxon>
        <taxon>Ecdysozoa</taxon>
        <taxon>Arthropoda</taxon>
        <taxon>Chelicerata</taxon>
        <taxon>Arachnida</taxon>
        <taxon>Araneae</taxon>
        <taxon>Araneomorphae</taxon>
        <taxon>Entelegynae</taxon>
        <taxon>Araneoidea</taxon>
        <taxon>Araneidae</taxon>
        <taxon>Caerostris</taxon>
    </lineage>
</organism>
<reference evidence="1 2" key="1">
    <citation type="submission" date="2021-06" db="EMBL/GenBank/DDBJ databases">
        <title>Caerostris darwini draft genome.</title>
        <authorList>
            <person name="Kono N."/>
            <person name="Arakawa K."/>
        </authorList>
    </citation>
    <scope>NUCLEOTIDE SEQUENCE [LARGE SCALE GENOMIC DNA]</scope>
</reference>
<accession>A0AAV4NNF3</accession>
<dbReference type="EMBL" id="BPLQ01001877">
    <property type="protein sequence ID" value="GIX86317.1"/>
    <property type="molecule type" value="Genomic_DNA"/>
</dbReference>
<gene>
    <name evidence="1" type="ORF">CDAR_590151</name>
</gene>
<dbReference type="Proteomes" id="UP001054837">
    <property type="component" value="Unassembled WGS sequence"/>
</dbReference>
<protein>
    <submittedName>
        <fullName evidence="1">Uncharacterized protein</fullName>
    </submittedName>
</protein>